<evidence type="ECO:0000256" key="6">
    <source>
        <dbReference type="ARBA" id="ARBA00023180"/>
    </source>
</evidence>
<dbReference type="InterPro" id="IPR029058">
    <property type="entry name" value="AB_hydrolase_fold"/>
</dbReference>
<dbReference type="SUPFAM" id="SSF53474">
    <property type="entry name" value="alpha/beta-Hydrolases"/>
    <property type="match status" value="1"/>
</dbReference>
<name>A0AAD5V2H1_9APHY</name>
<evidence type="ECO:0000313" key="9">
    <source>
        <dbReference type="Proteomes" id="UP001212997"/>
    </source>
</evidence>
<keyword evidence="6" id="KW-0325">Glycoprotein</keyword>
<keyword evidence="3 7" id="KW-0645">Protease</keyword>
<evidence type="ECO:0000256" key="3">
    <source>
        <dbReference type="ARBA" id="ARBA00022670"/>
    </source>
</evidence>
<dbReference type="EC" id="3.4.16.-" evidence="7"/>
<accession>A0AAD5V2H1</accession>
<evidence type="ECO:0000313" key="8">
    <source>
        <dbReference type="EMBL" id="KAJ3484439.1"/>
    </source>
</evidence>
<dbReference type="Proteomes" id="UP001212997">
    <property type="component" value="Unassembled WGS sequence"/>
</dbReference>
<keyword evidence="2 7" id="KW-0121">Carboxypeptidase</keyword>
<dbReference type="PRINTS" id="PR00724">
    <property type="entry name" value="CRBOXYPTASEC"/>
</dbReference>
<keyword evidence="4" id="KW-0732">Signal</keyword>
<dbReference type="GO" id="GO:0006508">
    <property type="term" value="P:proteolysis"/>
    <property type="evidence" value="ECO:0007669"/>
    <property type="project" value="UniProtKB-KW"/>
</dbReference>
<protein>
    <recommendedName>
        <fullName evidence="7">Carboxypeptidase</fullName>
        <ecNumber evidence="7">3.4.16.-</ecNumber>
    </recommendedName>
</protein>
<reference evidence="8" key="1">
    <citation type="submission" date="2022-07" db="EMBL/GenBank/DDBJ databases">
        <title>Genome Sequence of Physisporinus lineatus.</title>
        <authorList>
            <person name="Buettner E."/>
        </authorList>
    </citation>
    <scope>NUCLEOTIDE SEQUENCE</scope>
    <source>
        <strain evidence="8">VT162</strain>
    </source>
</reference>
<dbReference type="PANTHER" id="PTHR11802:SF113">
    <property type="entry name" value="SERINE CARBOXYPEPTIDASE CTSA-4.1"/>
    <property type="match status" value="1"/>
</dbReference>
<dbReference type="GO" id="GO:0004185">
    <property type="term" value="F:serine-type carboxypeptidase activity"/>
    <property type="evidence" value="ECO:0007669"/>
    <property type="project" value="UniProtKB-UniRule"/>
</dbReference>
<evidence type="ECO:0000256" key="2">
    <source>
        <dbReference type="ARBA" id="ARBA00022645"/>
    </source>
</evidence>
<dbReference type="PANTHER" id="PTHR11802">
    <property type="entry name" value="SERINE PROTEASE FAMILY S10 SERINE CARBOXYPEPTIDASE"/>
    <property type="match status" value="1"/>
</dbReference>
<evidence type="ECO:0000256" key="4">
    <source>
        <dbReference type="ARBA" id="ARBA00022729"/>
    </source>
</evidence>
<keyword evidence="9" id="KW-1185">Reference proteome</keyword>
<dbReference type="Pfam" id="PF00450">
    <property type="entry name" value="Peptidase_S10"/>
    <property type="match status" value="2"/>
</dbReference>
<organism evidence="8 9">
    <name type="scientific">Meripilus lineatus</name>
    <dbReference type="NCBI Taxonomy" id="2056292"/>
    <lineage>
        <taxon>Eukaryota</taxon>
        <taxon>Fungi</taxon>
        <taxon>Dikarya</taxon>
        <taxon>Basidiomycota</taxon>
        <taxon>Agaricomycotina</taxon>
        <taxon>Agaricomycetes</taxon>
        <taxon>Polyporales</taxon>
        <taxon>Meripilaceae</taxon>
        <taxon>Meripilus</taxon>
    </lineage>
</organism>
<comment type="caution">
    <text evidence="8">The sequence shown here is derived from an EMBL/GenBank/DDBJ whole genome shotgun (WGS) entry which is preliminary data.</text>
</comment>
<dbReference type="AlphaFoldDB" id="A0AAD5V2H1"/>
<evidence type="ECO:0000256" key="5">
    <source>
        <dbReference type="ARBA" id="ARBA00022801"/>
    </source>
</evidence>
<keyword evidence="5 7" id="KW-0378">Hydrolase</keyword>
<proteinExistence type="inferred from homology"/>
<dbReference type="Gene3D" id="3.40.50.12670">
    <property type="match status" value="1"/>
</dbReference>
<sequence length="446" mass="49366">MWIPTDDVMMWINGGPGCSSAMGLLAELGQTTNKTNASTNGTLWNPHSWNNEANIFFLDQPVGVGFSYADFGETIETTEDAAVNVHAFITIFFETFPQFAGRPLHLSGESYGGRYLPSFASYIYDQNQIAKLQGRPTLNLQSVLIGNGITDISTLFPGRYEVECGTASLPVPFQTISNCVRMKVAMCEGDSLCYLENGVITDYLNRPEIRDILGVETPNNFTSCSREVGVNFNAHMDKFSVPAQFYVAGLLERGIRVLIYAGTYDWQCNWVANKLWVDKLEWTGQAEYNAQKWRDWVVEGTKAGDTKRAGVLTFATILGAGHMGAMGSRLPGDGLSASEMAMYEYIQRRVRPAAELNIFAITVDGMQIAAMMNFMGRIVPYRGLRRAYGKHDWLGMGSDPGGKAARDCDWSTVVALVSTIRQLTPFLKHLVDMDNTHPQPECAARD</sequence>
<dbReference type="InterPro" id="IPR001563">
    <property type="entry name" value="Peptidase_S10"/>
</dbReference>
<comment type="similarity">
    <text evidence="1 7">Belongs to the peptidase S10 family.</text>
</comment>
<evidence type="ECO:0000256" key="1">
    <source>
        <dbReference type="ARBA" id="ARBA00009431"/>
    </source>
</evidence>
<gene>
    <name evidence="8" type="ORF">NLI96_g5645</name>
</gene>
<dbReference type="GO" id="GO:0000324">
    <property type="term" value="C:fungal-type vacuole"/>
    <property type="evidence" value="ECO:0007669"/>
    <property type="project" value="TreeGrafter"/>
</dbReference>
<dbReference type="Gene3D" id="3.40.50.1820">
    <property type="entry name" value="alpha/beta hydrolase"/>
    <property type="match status" value="1"/>
</dbReference>
<dbReference type="EMBL" id="JANAWD010000189">
    <property type="protein sequence ID" value="KAJ3484439.1"/>
    <property type="molecule type" value="Genomic_DNA"/>
</dbReference>
<dbReference type="InterPro" id="IPR018202">
    <property type="entry name" value="Ser_caboxypep_ser_AS"/>
</dbReference>
<evidence type="ECO:0000256" key="7">
    <source>
        <dbReference type="RuleBase" id="RU361156"/>
    </source>
</evidence>
<dbReference type="PROSITE" id="PS00131">
    <property type="entry name" value="CARBOXYPEPT_SER_SER"/>
    <property type="match status" value="1"/>
</dbReference>